<dbReference type="AlphaFoldDB" id="A0AAN9A4W3"/>
<comment type="caution">
    <text evidence="1">The sequence shown here is derived from an EMBL/GenBank/DDBJ whole genome shotgun (WGS) entry which is preliminary data.</text>
</comment>
<dbReference type="Gene3D" id="2.60.40.10">
    <property type="entry name" value="Immunoglobulins"/>
    <property type="match status" value="1"/>
</dbReference>
<protein>
    <submittedName>
        <fullName evidence="1">Uncharacterized protein</fullName>
    </submittedName>
</protein>
<dbReference type="Pfam" id="PF21339">
    <property type="entry name" value="VEGFR-1-like_Ig-like"/>
    <property type="match status" value="1"/>
</dbReference>
<proteinExistence type="predicted"/>
<dbReference type="EMBL" id="JAXCGZ010005787">
    <property type="protein sequence ID" value="KAK7080796.1"/>
    <property type="molecule type" value="Genomic_DNA"/>
</dbReference>
<gene>
    <name evidence="1" type="ORF">SK128_024465</name>
</gene>
<evidence type="ECO:0000313" key="2">
    <source>
        <dbReference type="Proteomes" id="UP001381693"/>
    </source>
</evidence>
<accession>A0AAN9A4W3</accession>
<name>A0AAN9A4W3_HALRR</name>
<dbReference type="SUPFAM" id="SSF48726">
    <property type="entry name" value="Immunoglobulin"/>
    <property type="match status" value="1"/>
</dbReference>
<sequence>MMIPFEEGTYPSCGTRILERLLSPDGLNGLVQTGSHPIQVTTVEKLILDCRTTMPNITVYLKKDYQEVDNTDKRRMFDPKRGYVISNLRIQDTGNYMCSTYYEADYLLYFVTVHLCK</sequence>
<keyword evidence="2" id="KW-1185">Reference proteome</keyword>
<reference evidence="1 2" key="1">
    <citation type="submission" date="2023-11" db="EMBL/GenBank/DDBJ databases">
        <title>Halocaridina rubra genome assembly.</title>
        <authorList>
            <person name="Smith C."/>
        </authorList>
    </citation>
    <scope>NUCLEOTIDE SEQUENCE [LARGE SCALE GENOMIC DNA]</scope>
    <source>
        <strain evidence="1">EP-1</strain>
        <tissue evidence="1">Whole</tissue>
    </source>
</reference>
<dbReference type="InterPro" id="IPR036179">
    <property type="entry name" value="Ig-like_dom_sf"/>
</dbReference>
<dbReference type="CDD" id="cd00096">
    <property type="entry name" value="Ig"/>
    <property type="match status" value="1"/>
</dbReference>
<dbReference type="Proteomes" id="UP001381693">
    <property type="component" value="Unassembled WGS sequence"/>
</dbReference>
<evidence type="ECO:0000313" key="1">
    <source>
        <dbReference type="EMBL" id="KAK7080796.1"/>
    </source>
</evidence>
<dbReference type="InterPro" id="IPR013783">
    <property type="entry name" value="Ig-like_fold"/>
</dbReference>
<organism evidence="1 2">
    <name type="scientific">Halocaridina rubra</name>
    <name type="common">Hawaiian red shrimp</name>
    <dbReference type="NCBI Taxonomy" id="373956"/>
    <lineage>
        <taxon>Eukaryota</taxon>
        <taxon>Metazoa</taxon>
        <taxon>Ecdysozoa</taxon>
        <taxon>Arthropoda</taxon>
        <taxon>Crustacea</taxon>
        <taxon>Multicrustacea</taxon>
        <taxon>Malacostraca</taxon>
        <taxon>Eumalacostraca</taxon>
        <taxon>Eucarida</taxon>
        <taxon>Decapoda</taxon>
        <taxon>Pleocyemata</taxon>
        <taxon>Caridea</taxon>
        <taxon>Atyoidea</taxon>
        <taxon>Atyidae</taxon>
        <taxon>Halocaridina</taxon>
    </lineage>
</organism>